<protein>
    <submittedName>
        <fullName evidence="10">Assimilatory nitrate reductase large subunit</fullName>
    </submittedName>
</protein>
<dbReference type="InterPro" id="IPR027467">
    <property type="entry name" value="MopterinOxRdtase_cofactor_BS"/>
</dbReference>
<evidence type="ECO:0000256" key="2">
    <source>
        <dbReference type="ARBA" id="ARBA00004196"/>
    </source>
</evidence>
<dbReference type="EMBL" id="BBNQ01000004">
    <property type="protein sequence ID" value="GAL61999.1"/>
    <property type="molecule type" value="Genomic_DNA"/>
</dbReference>
<keyword evidence="7" id="KW-0408">Iron</keyword>
<dbReference type="GO" id="GO:0030313">
    <property type="term" value="C:cell envelope"/>
    <property type="evidence" value="ECO:0007669"/>
    <property type="project" value="UniProtKB-SubCell"/>
</dbReference>
<evidence type="ECO:0000256" key="7">
    <source>
        <dbReference type="ARBA" id="ARBA00023004"/>
    </source>
</evidence>
<dbReference type="Proteomes" id="UP000029643">
    <property type="component" value="Unassembled WGS sequence"/>
</dbReference>
<dbReference type="SUPFAM" id="SSF53706">
    <property type="entry name" value="Formate dehydrogenase/DMSO reductase, domains 1-3"/>
    <property type="match status" value="1"/>
</dbReference>
<dbReference type="GO" id="GO:0030151">
    <property type="term" value="F:molybdenum ion binding"/>
    <property type="evidence" value="ECO:0007669"/>
    <property type="project" value="TreeGrafter"/>
</dbReference>
<sequence length="111" mass="12645">MIKNEVKTTCSYCGVGCGIIVKKDSNGKVLVEGDKDHPVNKGMLCSKGMNLHYVANDVSDRILYPEMRWSRSHPRERVSWDEGLDRAASVFKSIIKNMVRIALHFTYRDKV</sequence>
<proteinExistence type="inferred from homology"/>
<dbReference type="Proteomes" id="UP000029644">
    <property type="component" value="Unassembled WGS sequence"/>
</dbReference>
<evidence type="ECO:0000256" key="1">
    <source>
        <dbReference type="ARBA" id="ARBA00001966"/>
    </source>
</evidence>
<keyword evidence="8" id="KW-0411">Iron-sulfur</keyword>
<evidence type="ECO:0000313" key="13">
    <source>
        <dbReference type="Proteomes" id="UP000029644"/>
    </source>
</evidence>
<dbReference type="Gene3D" id="3.30.200.210">
    <property type="match status" value="1"/>
</dbReference>
<dbReference type="PROSITE" id="PS51669">
    <property type="entry name" value="4FE4S_MOW_BIS_MGD"/>
    <property type="match status" value="1"/>
</dbReference>
<evidence type="ECO:0000256" key="4">
    <source>
        <dbReference type="ARBA" id="ARBA00022485"/>
    </source>
</evidence>
<comment type="cofactor">
    <cofactor evidence="1">
        <name>[4Fe-4S] cluster</name>
        <dbReference type="ChEBI" id="CHEBI:49883"/>
    </cofactor>
</comment>
<keyword evidence="5" id="KW-0479">Metal-binding</keyword>
<evidence type="ECO:0000256" key="6">
    <source>
        <dbReference type="ARBA" id="ARBA00023002"/>
    </source>
</evidence>
<dbReference type="PROSITE" id="PS00551">
    <property type="entry name" value="MOLYBDOPTERIN_PROK_1"/>
    <property type="match status" value="1"/>
</dbReference>
<comment type="similarity">
    <text evidence="3">Belongs to the prokaryotic molybdopterin-containing oxidoreductase family.</text>
</comment>
<evidence type="ECO:0000256" key="3">
    <source>
        <dbReference type="ARBA" id="ARBA00010312"/>
    </source>
</evidence>
<evidence type="ECO:0000259" key="9">
    <source>
        <dbReference type="PROSITE" id="PS51669"/>
    </source>
</evidence>
<dbReference type="GO" id="GO:0009061">
    <property type="term" value="P:anaerobic respiration"/>
    <property type="evidence" value="ECO:0007669"/>
    <property type="project" value="TreeGrafter"/>
</dbReference>
<dbReference type="PANTHER" id="PTHR43598:SF1">
    <property type="entry name" value="FORMATE DEHYDROGENASE-O MAJOR SUBUNIT"/>
    <property type="match status" value="1"/>
</dbReference>
<gene>
    <name evidence="11" type="ORF">JCM19274_5093</name>
    <name evidence="10" type="ORF">JCM19300_745</name>
</gene>
<dbReference type="AlphaFoldDB" id="A0A090VF85"/>
<dbReference type="GO" id="GO:0009055">
    <property type="term" value="F:electron transfer activity"/>
    <property type="evidence" value="ECO:0007669"/>
    <property type="project" value="TreeGrafter"/>
</dbReference>
<reference evidence="12 13" key="1">
    <citation type="journal article" date="2014" name="Genome Announc.">
        <title>Draft Genome Sequences of Marine Flavobacterium Algibacter lectus Strains SS8 and NR4.</title>
        <authorList>
            <person name="Takatani N."/>
            <person name="Nakanishi M."/>
            <person name="Meirelles P."/>
            <person name="Mino S."/>
            <person name="Suda W."/>
            <person name="Oshima K."/>
            <person name="Hattori M."/>
            <person name="Ohkuma M."/>
            <person name="Hosokawa M."/>
            <person name="Miyashita K."/>
            <person name="Thompson F.L."/>
            <person name="Niwa A."/>
            <person name="Sawabe T."/>
            <person name="Sawabe T."/>
        </authorList>
    </citation>
    <scope>NUCLEOTIDE SEQUENCE [LARGE SCALE GENOMIC DNA]</scope>
    <source>
        <strain evidence="11">JCM 19274</strain>
        <strain evidence="10 13">JCM 19300</strain>
        <strain evidence="12">JCM19274</strain>
    </source>
</reference>
<dbReference type="GO" id="GO:0051539">
    <property type="term" value="F:4 iron, 4 sulfur cluster binding"/>
    <property type="evidence" value="ECO:0007669"/>
    <property type="project" value="UniProtKB-KW"/>
</dbReference>
<dbReference type="EMBL" id="BBNU01000001">
    <property type="protein sequence ID" value="GAL77380.1"/>
    <property type="molecule type" value="Genomic_DNA"/>
</dbReference>
<dbReference type="PANTHER" id="PTHR43598">
    <property type="entry name" value="TUNGSTEN-CONTAINING FORMYLMETHANOFURAN DEHYDROGENASE 2 SUBUNIT B"/>
    <property type="match status" value="1"/>
</dbReference>
<dbReference type="SMART" id="SM00926">
    <property type="entry name" value="Molybdop_Fe4S4"/>
    <property type="match status" value="1"/>
</dbReference>
<keyword evidence="4" id="KW-0004">4Fe-4S</keyword>
<comment type="subcellular location">
    <subcellularLocation>
        <location evidence="2">Cell envelope</location>
    </subcellularLocation>
</comment>
<dbReference type="InterPro" id="IPR006963">
    <property type="entry name" value="Mopterin_OxRdtase_4Fe-4S_dom"/>
</dbReference>
<evidence type="ECO:0000313" key="11">
    <source>
        <dbReference type="EMBL" id="GAL77380.1"/>
    </source>
</evidence>
<dbReference type="GO" id="GO:0016491">
    <property type="term" value="F:oxidoreductase activity"/>
    <property type="evidence" value="ECO:0007669"/>
    <property type="project" value="UniProtKB-KW"/>
</dbReference>
<comment type="caution">
    <text evidence="10">The sequence shown here is derived from an EMBL/GenBank/DDBJ whole genome shotgun (WGS) entry which is preliminary data.</text>
</comment>
<evidence type="ECO:0000256" key="8">
    <source>
        <dbReference type="ARBA" id="ARBA00023014"/>
    </source>
</evidence>
<evidence type="ECO:0000256" key="5">
    <source>
        <dbReference type="ARBA" id="ARBA00022723"/>
    </source>
</evidence>
<evidence type="ECO:0000313" key="10">
    <source>
        <dbReference type="EMBL" id="GAL61999.1"/>
    </source>
</evidence>
<dbReference type="Pfam" id="PF04879">
    <property type="entry name" value="Molybdop_Fe4S4"/>
    <property type="match status" value="1"/>
</dbReference>
<accession>A0A090VF85</accession>
<evidence type="ECO:0000313" key="12">
    <source>
        <dbReference type="Proteomes" id="UP000029643"/>
    </source>
</evidence>
<feature type="domain" description="4Fe-4S Mo/W bis-MGD-type" evidence="9">
    <location>
        <begin position="3"/>
        <end position="59"/>
    </location>
</feature>
<organism evidence="10 13">
    <name type="scientific">Algibacter lectus</name>
    <dbReference type="NCBI Taxonomy" id="221126"/>
    <lineage>
        <taxon>Bacteria</taxon>
        <taxon>Pseudomonadati</taxon>
        <taxon>Bacteroidota</taxon>
        <taxon>Flavobacteriia</taxon>
        <taxon>Flavobacteriales</taxon>
        <taxon>Flavobacteriaceae</taxon>
        <taxon>Algibacter</taxon>
    </lineage>
</organism>
<keyword evidence="6" id="KW-0560">Oxidoreductase</keyword>
<name>A0A090VF85_9FLAO</name>